<sequence>MAKAKGRYGTTGRVTPKKDEVVDVERTPPPPSGRYTPPVPKQWRESPRWVPILMFAFLGLGSLLIIVNYTPLMDKVGGASNWYLLGGLGLVTLGFITATKWE</sequence>
<accession>A0A6J4IFZ7</accession>
<name>A0A6J4IFZ7_9ACTN</name>
<keyword evidence="5 8" id="KW-0472">Membrane</keyword>
<evidence type="ECO:0000256" key="7">
    <source>
        <dbReference type="SAM" id="MobiDB-lite"/>
    </source>
</evidence>
<evidence type="ECO:0000256" key="3">
    <source>
        <dbReference type="ARBA" id="ARBA00022692"/>
    </source>
</evidence>
<keyword evidence="1" id="KW-1003">Cell membrane</keyword>
<feature type="transmembrane region" description="Helical" evidence="8">
    <location>
        <begin position="82"/>
        <end position="101"/>
    </location>
</feature>
<keyword evidence="6" id="KW-0131">Cell cycle</keyword>
<feature type="region of interest" description="Disordered" evidence="7">
    <location>
        <begin position="1"/>
        <end position="40"/>
    </location>
</feature>
<evidence type="ECO:0000313" key="9">
    <source>
        <dbReference type="EMBL" id="CAA9249215.1"/>
    </source>
</evidence>
<dbReference type="EMBL" id="CADCSZ010000136">
    <property type="protein sequence ID" value="CAA9249215.1"/>
    <property type="molecule type" value="Genomic_DNA"/>
</dbReference>
<proteinExistence type="predicted"/>
<evidence type="ECO:0000256" key="1">
    <source>
        <dbReference type="ARBA" id="ARBA00022475"/>
    </source>
</evidence>
<gene>
    <name evidence="9" type="ORF">AVDCRST_MAG76-2190</name>
</gene>
<feature type="transmembrane region" description="Helical" evidence="8">
    <location>
        <begin position="49"/>
        <end position="70"/>
    </location>
</feature>
<keyword evidence="2" id="KW-0132">Cell division</keyword>
<evidence type="ECO:0000256" key="2">
    <source>
        <dbReference type="ARBA" id="ARBA00022618"/>
    </source>
</evidence>
<evidence type="ECO:0000256" key="6">
    <source>
        <dbReference type="ARBA" id="ARBA00023306"/>
    </source>
</evidence>
<keyword evidence="4 8" id="KW-1133">Transmembrane helix</keyword>
<keyword evidence="3 8" id="KW-0812">Transmembrane</keyword>
<organism evidence="9">
    <name type="scientific">uncultured Acidimicrobiales bacterium</name>
    <dbReference type="NCBI Taxonomy" id="310071"/>
    <lineage>
        <taxon>Bacteria</taxon>
        <taxon>Bacillati</taxon>
        <taxon>Actinomycetota</taxon>
        <taxon>Acidimicrobiia</taxon>
        <taxon>Acidimicrobiales</taxon>
        <taxon>environmental samples</taxon>
    </lineage>
</organism>
<dbReference type="GO" id="GO:0051301">
    <property type="term" value="P:cell division"/>
    <property type="evidence" value="ECO:0007669"/>
    <property type="project" value="UniProtKB-KW"/>
</dbReference>
<evidence type="ECO:0008006" key="10">
    <source>
        <dbReference type="Google" id="ProtNLM"/>
    </source>
</evidence>
<dbReference type="InterPro" id="IPR009619">
    <property type="entry name" value="CrgA"/>
</dbReference>
<feature type="compositionally biased region" description="Basic and acidic residues" evidence="7">
    <location>
        <begin position="16"/>
        <end position="26"/>
    </location>
</feature>
<dbReference type="Pfam" id="PF06781">
    <property type="entry name" value="CrgA"/>
    <property type="match status" value="1"/>
</dbReference>
<evidence type="ECO:0000256" key="4">
    <source>
        <dbReference type="ARBA" id="ARBA00022989"/>
    </source>
</evidence>
<dbReference type="AlphaFoldDB" id="A0A6J4IFZ7"/>
<evidence type="ECO:0000256" key="8">
    <source>
        <dbReference type="SAM" id="Phobius"/>
    </source>
</evidence>
<reference evidence="9" key="1">
    <citation type="submission" date="2020-02" db="EMBL/GenBank/DDBJ databases">
        <authorList>
            <person name="Meier V. D."/>
        </authorList>
    </citation>
    <scope>NUCLEOTIDE SEQUENCE</scope>
    <source>
        <strain evidence="9">AVDCRST_MAG76</strain>
    </source>
</reference>
<evidence type="ECO:0000256" key="5">
    <source>
        <dbReference type="ARBA" id="ARBA00023136"/>
    </source>
</evidence>
<feature type="compositionally biased region" description="Pro residues" evidence="7">
    <location>
        <begin position="27"/>
        <end position="40"/>
    </location>
</feature>
<protein>
    <recommendedName>
        <fullName evidence="10">Cell division protein CrgA</fullName>
    </recommendedName>
</protein>